<evidence type="ECO:0000313" key="4">
    <source>
        <dbReference type="EMBL" id="MCB5195178.1"/>
    </source>
</evidence>
<dbReference type="CDD" id="cd03676">
    <property type="entry name" value="NUDIX_Tnr3_like"/>
    <property type="match status" value="1"/>
</dbReference>
<dbReference type="EMBL" id="JAJAWG010000001">
    <property type="protein sequence ID" value="MCB5195178.1"/>
    <property type="molecule type" value="Genomic_DNA"/>
</dbReference>
<dbReference type="InterPro" id="IPR000086">
    <property type="entry name" value="NUDIX_hydrolase_dom"/>
</dbReference>
<dbReference type="Pfam" id="PF15916">
    <property type="entry name" value="DUF4743"/>
    <property type="match status" value="1"/>
</dbReference>
<gene>
    <name evidence="4" type="ORF">LG219_02590</name>
</gene>
<dbReference type="SUPFAM" id="SSF55811">
    <property type="entry name" value="Nudix"/>
    <property type="match status" value="1"/>
</dbReference>
<protein>
    <submittedName>
        <fullName evidence="4">DUF4743 domain-containing protein</fullName>
    </submittedName>
</protein>
<dbReference type="RefSeq" id="WP_226762981.1">
    <property type="nucleotide sequence ID" value="NZ_JAJAWG010000001.1"/>
</dbReference>
<evidence type="ECO:0000256" key="1">
    <source>
        <dbReference type="ARBA" id="ARBA00001946"/>
    </source>
</evidence>
<comment type="caution">
    <text evidence="4">The sequence shown here is derived from an EMBL/GenBank/DDBJ whole genome shotgun (WGS) entry which is preliminary data.</text>
</comment>
<keyword evidence="2" id="KW-0378">Hydrolase</keyword>
<dbReference type="Gene3D" id="3.90.79.10">
    <property type="entry name" value="Nucleoside Triphosphate Pyrophosphohydrolase"/>
    <property type="match status" value="1"/>
</dbReference>
<accession>A0ABS8BHJ8</accession>
<reference evidence="4 5" key="1">
    <citation type="submission" date="2021-10" db="EMBL/GenBank/DDBJ databases">
        <authorList>
            <person name="Chen M."/>
        </authorList>
    </citation>
    <scope>NUCLEOTIDE SEQUENCE [LARGE SCALE GENOMIC DNA]</scope>
    <source>
        <strain evidence="4 5">H3-26</strain>
    </source>
</reference>
<dbReference type="InterPro" id="IPR031804">
    <property type="entry name" value="DUF4743"/>
</dbReference>
<evidence type="ECO:0000259" key="3">
    <source>
        <dbReference type="PROSITE" id="PS51462"/>
    </source>
</evidence>
<dbReference type="PROSITE" id="PS51462">
    <property type="entry name" value="NUDIX"/>
    <property type="match status" value="1"/>
</dbReference>
<keyword evidence="5" id="KW-1185">Reference proteome</keyword>
<feature type="domain" description="Nudix hydrolase" evidence="3">
    <location>
        <begin position="117"/>
        <end position="255"/>
    </location>
</feature>
<organism evidence="4 5">
    <name type="scientific">Deefgea salmonis</name>
    <dbReference type="NCBI Taxonomy" id="2875502"/>
    <lineage>
        <taxon>Bacteria</taxon>
        <taxon>Pseudomonadati</taxon>
        <taxon>Pseudomonadota</taxon>
        <taxon>Betaproteobacteria</taxon>
        <taxon>Neisseriales</taxon>
        <taxon>Chitinibacteraceae</taxon>
        <taxon>Deefgea</taxon>
    </lineage>
</organism>
<dbReference type="Proteomes" id="UP001198034">
    <property type="component" value="Unassembled WGS sequence"/>
</dbReference>
<proteinExistence type="predicted"/>
<comment type="cofactor">
    <cofactor evidence="1">
        <name>Mg(2+)</name>
        <dbReference type="ChEBI" id="CHEBI:18420"/>
    </cofactor>
</comment>
<evidence type="ECO:0000256" key="2">
    <source>
        <dbReference type="ARBA" id="ARBA00022801"/>
    </source>
</evidence>
<evidence type="ECO:0000313" key="5">
    <source>
        <dbReference type="Proteomes" id="UP001198034"/>
    </source>
</evidence>
<dbReference type="InterPro" id="IPR020084">
    <property type="entry name" value="NUDIX_hydrolase_CS"/>
</dbReference>
<dbReference type="InterPro" id="IPR015797">
    <property type="entry name" value="NUDIX_hydrolase-like_dom_sf"/>
</dbReference>
<name>A0ABS8BHJ8_9NEIS</name>
<sequence length="264" mass="29778">MMPTIAHYLAQQPVFNPTGLLPFYFGSNQLGWVEPEIASILCSQTQDWKINQQTLYLDSLQPEQAMHTAAKMLQQQGLIQGWRNEQYGVYAPNSNSAADFTQPLLALERAAFRRFGLLSRAVHINGYYPDGSLCIARRAKTKSIDPDRLDNMAAGGIPHGEDPRDCAIRELFEEAGFKSQFSTALVLQETILMQRNEIDGTHRELLYCFDLALPADFIPHNQDGEVAAFYRMSPAQAINDLSQMTWDAGVVTARFLQRQQFQCL</sequence>
<dbReference type="Pfam" id="PF00293">
    <property type="entry name" value="NUDIX"/>
    <property type="match status" value="1"/>
</dbReference>
<dbReference type="PROSITE" id="PS00893">
    <property type="entry name" value="NUDIX_BOX"/>
    <property type="match status" value="1"/>
</dbReference>